<feature type="compositionally biased region" description="Basic and acidic residues" evidence="1">
    <location>
        <begin position="324"/>
        <end position="334"/>
    </location>
</feature>
<accession>A0A9P6FRG7</accession>
<feature type="compositionally biased region" description="Polar residues" evidence="1">
    <location>
        <begin position="532"/>
        <end position="543"/>
    </location>
</feature>
<feature type="region of interest" description="Disordered" evidence="1">
    <location>
        <begin position="1074"/>
        <end position="1095"/>
    </location>
</feature>
<feature type="compositionally biased region" description="Basic and acidic residues" evidence="1">
    <location>
        <begin position="701"/>
        <end position="713"/>
    </location>
</feature>
<dbReference type="OrthoDB" id="2450085at2759"/>
<protein>
    <submittedName>
        <fullName evidence="2">Uncharacterized protein</fullName>
    </submittedName>
</protein>
<feature type="region of interest" description="Disordered" evidence="1">
    <location>
        <begin position="524"/>
        <end position="606"/>
    </location>
</feature>
<feature type="region of interest" description="Disordered" evidence="1">
    <location>
        <begin position="680"/>
        <end position="740"/>
    </location>
</feature>
<feature type="region of interest" description="Disordered" evidence="1">
    <location>
        <begin position="990"/>
        <end position="1023"/>
    </location>
</feature>
<feature type="compositionally biased region" description="Polar residues" evidence="1">
    <location>
        <begin position="1192"/>
        <end position="1204"/>
    </location>
</feature>
<reference evidence="2" key="1">
    <citation type="journal article" date="2020" name="Fungal Divers.">
        <title>Resolving the Mortierellaceae phylogeny through synthesis of multi-gene phylogenetics and phylogenomics.</title>
        <authorList>
            <person name="Vandepol N."/>
            <person name="Liber J."/>
            <person name="Desiro A."/>
            <person name="Na H."/>
            <person name="Kennedy M."/>
            <person name="Barry K."/>
            <person name="Grigoriev I.V."/>
            <person name="Miller A.N."/>
            <person name="O'Donnell K."/>
            <person name="Stajich J.E."/>
            <person name="Bonito G."/>
        </authorList>
    </citation>
    <scope>NUCLEOTIDE SEQUENCE</scope>
    <source>
        <strain evidence="2">KOD1015</strain>
    </source>
</reference>
<feature type="region of interest" description="Disordered" evidence="1">
    <location>
        <begin position="260"/>
        <end position="288"/>
    </location>
</feature>
<dbReference type="EMBL" id="JAABOA010002779">
    <property type="protein sequence ID" value="KAF9579410.1"/>
    <property type="molecule type" value="Genomic_DNA"/>
</dbReference>
<evidence type="ECO:0000313" key="3">
    <source>
        <dbReference type="Proteomes" id="UP000780801"/>
    </source>
</evidence>
<dbReference type="Proteomes" id="UP000780801">
    <property type="component" value="Unassembled WGS sequence"/>
</dbReference>
<feature type="region of interest" description="Disordered" evidence="1">
    <location>
        <begin position="324"/>
        <end position="353"/>
    </location>
</feature>
<feature type="region of interest" description="Disordered" evidence="1">
    <location>
        <begin position="1"/>
        <end position="40"/>
    </location>
</feature>
<feature type="region of interest" description="Disordered" evidence="1">
    <location>
        <begin position="1164"/>
        <end position="1204"/>
    </location>
</feature>
<sequence>MEPPLLHRVPDQSSTQAGGSTMSRGLHGRHPSASATLKRPMTKIDPSLFSEEQADYPRDDAWNKETDKAPLYEYIDHVKDITEVKAIPLHTSKQMNVAAIAVPAAMASGPLHHMVLDLHSHHDQPIVGQSASKLHSVSGAESAPMYQHSRGHSTAGALWRPKYSYFLFPEEEADYPRDDVYDPQANAPFRVRLPTRDIKEVQLDSAHRRPHHDLHPSLAESAAAAFRSMFGGLASHAEEAIAATAVAATMATTARYHVPEAPATERGQGSTVPDPTTLKFPESHEVDPHSYKDLELDLTLSAPQDYPSPAMTAKSDLPMKDLSREAGASQKREQVSGAPWTASSTVDPLPADQMHPGIVPVYVEPAVRVEVPAPMTMHRSGHDLAQGAAAGATLAGIGAMGAHALTVDKTAKEASRRHFRPSEHHSRMMVIHCITDDPEEYLLSADELHSPVVSSTLPLSAMALPTDTSIILNRKYESLSVLPKTPDLAKGSMVAHPMSSGHTVPAAKVALPLGAAAVTAAAFGSHRDRSELASTPRSQNRISIAQPPPELLAASKSTRPGARMPLSGTSSRPLSEAIRSAAPLMGAAAGSSQVGSQGRPKPATVPDTQAIKGLEEPHVSKVIPLAAAAGIAVPTLVAAPRAAQPAIQPASDDASTGTISHAVDIQPLAIHSKDPIVVSKVTPSEPKEDPTGTQETMHGPLKQDHEHDEDNRHQQPHLTNVAAPPLPIHHQHSPDDHSVHLSNVAAPRFPIEHHHHHPGDPSVHLTNVAAPRVRRPSEEPHSAQQHHQQEAPLYSAEKQSHSLPQSAVPAAALMGATTAMIPAMIAGQSRQSIDEQPKLPELGHDSHPLQGPTDTARIQMPRDQLHSETEGGISLPQTLPSARPEGGVKAFGASVPTATTLPLAGVPATERDIAMTAPPTDTGLTMPLPLTQAETESQTSHFEAPSVSSAPAPVPIPSGRPISMEYTGEPKLTTASMDMSTMPAGTLGLHHDTDSSVGPHRDDPIPAQRPATVSAPGLASVSHTAVTSTLPKTEEGMSGPGSKTEIYPEEIKSSRPAATAAAIGTALPIATAAAVSGTRSQNHETQDRPQVQSAARDPFVVMPPRVDETRALSQPYLQPQATALPLSQRAIPAPPEGYSGPMPQLNEGETVIWVKKVYTTEEFYDPEDDDGRQLDAYGNRLDRDVSLHLPHRQQQSGTRHGPSQ</sequence>
<gene>
    <name evidence="2" type="ORF">BGW38_004330</name>
</gene>
<feature type="compositionally biased region" description="Polar residues" evidence="1">
    <location>
        <begin position="11"/>
        <end position="23"/>
    </location>
</feature>
<organism evidence="2 3">
    <name type="scientific">Lunasporangiospora selenospora</name>
    <dbReference type="NCBI Taxonomy" id="979761"/>
    <lineage>
        <taxon>Eukaryota</taxon>
        <taxon>Fungi</taxon>
        <taxon>Fungi incertae sedis</taxon>
        <taxon>Mucoromycota</taxon>
        <taxon>Mortierellomycotina</taxon>
        <taxon>Mortierellomycetes</taxon>
        <taxon>Mortierellales</taxon>
        <taxon>Mortierellaceae</taxon>
        <taxon>Lunasporangiospora</taxon>
    </lineage>
</organism>
<proteinExistence type="predicted"/>
<feature type="region of interest" description="Disordered" evidence="1">
    <location>
        <begin position="942"/>
        <end position="962"/>
    </location>
</feature>
<keyword evidence="3" id="KW-1185">Reference proteome</keyword>
<comment type="caution">
    <text evidence="2">The sequence shown here is derived from an EMBL/GenBank/DDBJ whole genome shotgun (WGS) entry which is preliminary data.</text>
</comment>
<evidence type="ECO:0000313" key="2">
    <source>
        <dbReference type="EMBL" id="KAF9579410.1"/>
    </source>
</evidence>
<dbReference type="AlphaFoldDB" id="A0A9P6FRG7"/>
<feature type="region of interest" description="Disordered" evidence="1">
    <location>
        <begin position="772"/>
        <end position="805"/>
    </location>
</feature>
<feature type="compositionally biased region" description="Basic and acidic residues" evidence="1">
    <location>
        <begin position="990"/>
        <end position="1004"/>
    </location>
</feature>
<evidence type="ECO:0000256" key="1">
    <source>
        <dbReference type="SAM" id="MobiDB-lite"/>
    </source>
</evidence>
<name>A0A9P6FRG7_9FUNG</name>